<dbReference type="GO" id="GO:0006084">
    <property type="term" value="P:acetyl-CoA metabolic process"/>
    <property type="evidence" value="ECO:0007669"/>
    <property type="project" value="InterPro"/>
</dbReference>
<evidence type="ECO:0000256" key="2">
    <source>
        <dbReference type="ARBA" id="ARBA00003671"/>
    </source>
</evidence>
<comment type="function">
    <text evidence="2">Represents a citryl-ACP lyase.</text>
</comment>
<dbReference type="PANTHER" id="PTHR32308:SF10">
    <property type="entry name" value="CITRATE LYASE SUBUNIT BETA"/>
    <property type="match status" value="1"/>
</dbReference>
<evidence type="ECO:0000256" key="4">
    <source>
        <dbReference type="ARBA" id="ARBA00005549"/>
    </source>
</evidence>
<comment type="subcellular location">
    <subcellularLocation>
        <location evidence="3">Cytoplasm</location>
    </subcellularLocation>
</comment>
<comment type="catalytic activity">
    <reaction evidence="16">
        <text>(3S)-citryl-CoA = oxaloacetate + acetyl-CoA</text>
        <dbReference type="Rhea" id="RHEA:20812"/>
        <dbReference type="ChEBI" id="CHEBI:16452"/>
        <dbReference type="ChEBI" id="CHEBI:57288"/>
        <dbReference type="ChEBI" id="CHEBI:57321"/>
        <dbReference type="EC" id="4.1.3.34"/>
    </reaction>
</comment>
<evidence type="ECO:0000256" key="13">
    <source>
        <dbReference type="ARBA" id="ARBA00030255"/>
    </source>
</evidence>
<comment type="similarity">
    <text evidence="4">Belongs to the HpcH/HpaI aldolase family. Citrate lyase beta subunit subfamily.</text>
</comment>
<dbReference type="NCBIfam" id="TIGR01588">
    <property type="entry name" value="citE"/>
    <property type="match status" value="1"/>
</dbReference>
<dbReference type="AlphaFoldDB" id="A0A1Q5V7N2"/>
<comment type="subunit">
    <text evidence="5">Oligomer with a subunit composition of (alpha,beta,gamma)6.</text>
</comment>
<sequence length="291" mass="31928">MKKLRRSMLFLPGSNAAMLSTAFVYKPDSIMFDLEDAVSLREKDSARILVFHALQLPMYRDIETVVRINPLNTPFGLKDLQAAVRGGADVIRLPKTDSPDDIYQLENEVARIEESCGRPVGSTRLMAAIESAVGVINAVAIARSSPRLMGIALAAFDYVMDMQTERGDGTELFYARNAVLHAARAAGIDAFDVVYSDINDEAGFLREVDLIRRMGFNGKSLINPRQIELLHNAYAPTQEDVDYAVRVIAAAEEGERAGLGVISLNGKMIDAPIINHARIVLDRAHASGVRQ</sequence>
<name>A0A1Q5V7N2_SERFO</name>
<dbReference type="Gene3D" id="3.20.20.60">
    <property type="entry name" value="Phosphoenolpyruvate-binding domains"/>
    <property type="match status" value="1"/>
</dbReference>
<keyword evidence="9" id="KW-0963">Cytoplasm</keyword>
<evidence type="ECO:0000256" key="12">
    <source>
        <dbReference type="ARBA" id="ARBA00023239"/>
    </source>
</evidence>
<reference evidence="18" key="1">
    <citation type="submission" date="2020-03" db="EMBL/GenBank/DDBJ databases">
        <title>Genome sequences of seven Enterobacteriaceae strains isolated from Canadian wastewater treatment facilities.</title>
        <authorList>
            <person name="Huang H."/>
            <person name="Chmara J.T."/>
            <person name="Duceppe M.-O."/>
        </authorList>
    </citation>
    <scope>NUCLEOTIDE SEQUENCE [LARGE SCALE GENOMIC DNA]</scope>
    <source>
        <strain evidence="18">Biosolid 3</strain>
    </source>
</reference>
<keyword evidence="10" id="KW-0479">Metal-binding</keyword>
<evidence type="ECO:0000256" key="16">
    <source>
        <dbReference type="ARBA" id="ARBA00049110"/>
    </source>
</evidence>
<keyword evidence="12 17" id="KW-0456">Lyase</keyword>
<dbReference type="FunFam" id="3.20.20.60:FF:000008">
    <property type="entry name" value="Citrate (Pro-3S)-lyase subunit beta"/>
    <property type="match status" value="1"/>
</dbReference>
<comment type="cofactor">
    <cofactor evidence="1">
        <name>Mg(2+)</name>
        <dbReference type="ChEBI" id="CHEBI:18420"/>
    </cofactor>
</comment>
<dbReference type="EC" id="4.1.3.6" evidence="7"/>
<evidence type="ECO:0000256" key="1">
    <source>
        <dbReference type="ARBA" id="ARBA00001946"/>
    </source>
</evidence>
<dbReference type="InterPro" id="IPR015813">
    <property type="entry name" value="Pyrv/PenolPyrv_kinase-like_dom"/>
</dbReference>
<dbReference type="InterPro" id="IPR006475">
    <property type="entry name" value="Citrate_lyase_beta_bac"/>
</dbReference>
<dbReference type="InterPro" id="IPR040442">
    <property type="entry name" value="Pyrv_kinase-like_dom_sf"/>
</dbReference>
<dbReference type="GO" id="GO:0008815">
    <property type="term" value="F:citrate (pro-3S)-lyase activity"/>
    <property type="evidence" value="ECO:0007669"/>
    <property type="project" value="UniProtKB-EC"/>
</dbReference>
<evidence type="ECO:0000256" key="11">
    <source>
        <dbReference type="ARBA" id="ARBA00022842"/>
    </source>
</evidence>
<dbReference type="InterPro" id="IPR005000">
    <property type="entry name" value="Aldolase/citrate-lyase_domain"/>
</dbReference>
<proteinExistence type="inferred from homology"/>
<evidence type="ECO:0000256" key="6">
    <source>
        <dbReference type="ARBA" id="ARBA00012258"/>
    </source>
</evidence>
<dbReference type="EC" id="4.1.3.34" evidence="6"/>
<dbReference type="GO" id="GO:0009346">
    <property type="term" value="C:ATP-independent citrate lyase complex"/>
    <property type="evidence" value="ECO:0007669"/>
    <property type="project" value="InterPro"/>
</dbReference>
<dbReference type="EMBL" id="CP054160">
    <property type="protein sequence ID" value="QKJ61564.1"/>
    <property type="molecule type" value="Genomic_DNA"/>
</dbReference>
<dbReference type="SUPFAM" id="SSF51621">
    <property type="entry name" value="Phosphoenolpyruvate/pyruvate domain"/>
    <property type="match status" value="1"/>
</dbReference>
<comment type="catalytic activity">
    <reaction evidence="15">
        <text>citrate = oxaloacetate + acetate</text>
        <dbReference type="Rhea" id="RHEA:10760"/>
        <dbReference type="ChEBI" id="CHEBI:16452"/>
        <dbReference type="ChEBI" id="CHEBI:16947"/>
        <dbReference type="ChEBI" id="CHEBI:30089"/>
        <dbReference type="EC" id="4.1.3.6"/>
    </reaction>
</comment>
<dbReference type="GO" id="GO:0005737">
    <property type="term" value="C:cytoplasm"/>
    <property type="evidence" value="ECO:0007669"/>
    <property type="project" value="UniProtKB-SubCell"/>
</dbReference>
<evidence type="ECO:0000256" key="7">
    <source>
        <dbReference type="ARBA" id="ARBA00012914"/>
    </source>
</evidence>
<dbReference type="GO" id="GO:0006107">
    <property type="term" value="P:oxaloacetate metabolic process"/>
    <property type="evidence" value="ECO:0007669"/>
    <property type="project" value="TreeGrafter"/>
</dbReference>
<evidence type="ECO:0000256" key="9">
    <source>
        <dbReference type="ARBA" id="ARBA00022490"/>
    </source>
</evidence>
<dbReference type="InterPro" id="IPR011206">
    <property type="entry name" value="Citrate_lyase_beta/mcl1/mcl2"/>
</dbReference>
<accession>A0A1Q5V7N2</accession>
<organism evidence="17 18">
    <name type="scientific">Serratia fonticola</name>
    <dbReference type="NCBI Taxonomy" id="47917"/>
    <lineage>
        <taxon>Bacteria</taxon>
        <taxon>Pseudomonadati</taxon>
        <taxon>Pseudomonadota</taxon>
        <taxon>Gammaproteobacteria</taxon>
        <taxon>Enterobacterales</taxon>
        <taxon>Yersiniaceae</taxon>
        <taxon>Serratia</taxon>
    </lineage>
</organism>
<dbReference type="PIRSF" id="PIRSF015582">
    <property type="entry name" value="Cit_lyase_B"/>
    <property type="match status" value="1"/>
</dbReference>
<gene>
    <name evidence="17" type="primary">citE</name>
    <name evidence="17" type="ORF">G9399_24695</name>
</gene>
<protein>
    <recommendedName>
        <fullName evidence="8">Citrate lyase subunit beta</fullName>
        <ecNumber evidence="6">4.1.3.34</ecNumber>
        <ecNumber evidence="7">4.1.3.6</ecNumber>
    </recommendedName>
    <alternativeName>
        <fullName evidence="13">Citrate (pro-3S)-lyase subunit beta</fullName>
    </alternativeName>
    <alternativeName>
        <fullName evidence="14">Citryl-CoA lyase subunit</fullName>
    </alternativeName>
</protein>
<evidence type="ECO:0000256" key="15">
    <source>
        <dbReference type="ARBA" id="ARBA00048308"/>
    </source>
</evidence>
<dbReference type="Pfam" id="PF03328">
    <property type="entry name" value="HpcH_HpaI"/>
    <property type="match status" value="1"/>
</dbReference>
<keyword evidence="11" id="KW-0460">Magnesium</keyword>
<dbReference type="GO" id="GO:0008816">
    <property type="term" value="F:citryl-CoA lyase activity"/>
    <property type="evidence" value="ECO:0007669"/>
    <property type="project" value="UniProtKB-EC"/>
</dbReference>
<evidence type="ECO:0000256" key="3">
    <source>
        <dbReference type="ARBA" id="ARBA00004496"/>
    </source>
</evidence>
<evidence type="ECO:0000256" key="14">
    <source>
        <dbReference type="ARBA" id="ARBA00032495"/>
    </source>
</evidence>
<evidence type="ECO:0000256" key="8">
    <source>
        <dbReference type="ARBA" id="ARBA00015712"/>
    </source>
</evidence>
<dbReference type="GO" id="GO:0000287">
    <property type="term" value="F:magnesium ion binding"/>
    <property type="evidence" value="ECO:0007669"/>
    <property type="project" value="TreeGrafter"/>
</dbReference>
<evidence type="ECO:0000313" key="18">
    <source>
        <dbReference type="Proteomes" id="UP000503464"/>
    </source>
</evidence>
<dbReference type="PANTHER" id="PTHR32308">
    <property type="entry name" value="LYASE BETA SUBUNIT, PUTATIVE (AFU_ORTHOLOGUE AFUA_4G13030)-RELATED"/>
    <property type="match status" value="1"/>
</dbReference>
<dbReference type="Proteomes" id="UP000503464">
    <property type="component" value="Chromosome"/>
</dbReference>
<evidence type="ECO:0000313" key="17">
    <source>
        <dbReference type="EMBL" id="QKJ61564.1"/>
    </source>
</evidence>
<evidence type="ECO:0000256" key="5">
    <source>
        <dbReference type="ARBA" id="ARBA00011382"/>
    </source>
</evidence>
<dbReference type="RefSeq" id="WP_024531090.1">
    <property type="nucleotide sequence ID" value="NZ_CAMKUK010000002.1"/>
</dbReference>
<evidence type="ECO:0000256" key="10">
    <source>
        <dbReference type="ARBA" id="ARBA00022723"/>
    </source>
</evidence>